<comment type="caution">
    <text evidence="3">The sequence shown here is derived from an EMBL/GenBank/DDBJ whole genome shotgun (WGS) entry which is preliminary data.</text>
</comment>
<accession>A0A3N5AQI8</accession>
<dbReference type="EMBL" id="RKRE01000002">
    <property type="protein sequence ID" value="RPF47127.1"/>
    <property type="molecule type" value="Genomic_DNA"/>
</dbReference>
<dbReference type="AlphaFoldDB" id="A0A3N5AQI8"/>
<sequence>MGLSPQELLNLIVAAAEEKKGFDIVILQVGHLTTVCDYFVILSGRSTVQVKAIAEHIQDKLMERGVPVLRREGFREGFWVLLDYGDIVVHLFREEEREFYGLERLWRDAPIIKPAVSSLT</sequence>
<keyword evidence="2" id="KW-0678">Repressor</keyword>
<dbReference type="Pfam" id="PF02410">
    <property type="entry name" value="RsfS"/>
    <property type="match status" value="1"/>
</dbReference>
<organism evidence="3 4">
    <name type="scientific">Thermodesulfitimonas autotrophica</name>
    <dbReference type="NCBI Taxonomy" id="1894989"/>
    <lineage>
        <taxon>Bacteria</taxon>
        <taxon>Bacillati</taxon>
        <taxon>Bacillota</taxon>
        <taxon>Clostridia</taxon>
        <taxon>Thermoanaerobacterales</taxon>
        <taxon>Thermoanaerobacteraceae</taxon>
        <taxon>Thermodesulfitimonas</taxon>
    </lineage>
</organism>
<dbReference type="GO" id="GO:0017148">
    <property type="term" value="P:negative regulation of translation"/>
    <property type="evidence" value="ECO:0007669"/>
    <property type="project" value="UniProtKB-UniRule"/>
</dbReference>
<dbReference type="GO" id="GO:0005737">
    <property type="term" value="C:cytoplasm"/>
    <property type="evidence" value="ECO:0007669"/>
    <property type="project" value="UniProtKB-SubCell"/>
</dbReference>
<dbReference type="OrthoDB" id="9793681at2"/>
<dbReference type="Gene3D" id="3.30.460.10">
    <property type="entry name" value="Beta Polymerase, domain 2"/>
    <property type="match status" value="1"/>
</dbReference>
<evidence type="ECO:0000256" key="2">
    <source>
        <dbReference type="HAMAP-Rule" id="MF_01477"/>
    </source>
</evidence>
<dbReference type="HAMAP" id="MF_01477">
    <property type="entry name" value="Iojap_RsfS"/>
    <property type="match status" value="1"/>
</dbReference>
<dbReference type="PANTHER" id="PTHR21043:SF0">
    <property type="entry name" value="MITOCHONDRIAL ASSEMBLY OF RIBOSOMAL LARGE SUBUNIT PROTEIN 1"/>
    <property type="match status" value="1"/>
</dbReference>
<dbReference type="GO" id="GO:0090071">
    <property type="term" value="P:negative regulation of ribosome biogenesis"/>
    <property type="evidence" value="ECO:0007669"/>
    <property type="project" value="UniProtKB-UniRule"/>
</dbReference>
<name>A0A3N5AQI8_9THEO</name>
<comment type="function">
    <text evidence="2">Functions as a ribosomal silencing factor. Interacts with ribosomal protein uL14 (rplN), blocking formation of intersubunit bridge B8. Prevents association of the 30S and 50S ribosomal subunits and the formation of functional ribosomes, thus repressing translation.</text>
</comment>
<reference evidence="3 4" key="1">
    <citation type="submission" date="2018-11" db="EMBL/GenBank/DDBJ databases">
        <title>Genomic Encyclopedia of Type Strains, Phase IV (KMG-IV): sequencing the most valuable type-strain genomes for metagenomic binning, comparative biology and taxonomic classification.</title>
        <authorList>
            <person name="Goeker M."/>
        </authorList>
    </citation>
    <scope>NUCLEOTIDE SEQUENCE [LARGE SCALE GENOMIC DNA]</scope>
    <source>
        <strain evidence="3 4">DSM 102936</strain>
    </source>
</reference>
<evidence type="ECO:0000256" key="1">
    <source>
        <dbReference type="ARBA" id="ARBA00010574"/>
    </source>
</evidence>
<protein>
    <recommendedName>
        <fullName evidence="2">Ribosomal silencing factor RsfS</fullName>
    </recommendedName>
</protein>
<dbReference type="RefSeq" id="WP_123929986.1">
    <property type="nucleotide sequence ID" value="NZ_RKRE01000002.1"/>
</dbReference>
<dbReference type="GO" id="GO:0043023">
    <property type="term" value="F:ribosomal large subunit binding"/>
    <property type="evidence" value="ECO:0007669"/>
    <property type="project" value="TreeGrafter"/>
</dbReference>
<evidence type="ECO:0000313" key="4">
    <source>
        <dbReference type="Proteomes" id="UP000282654"/>
    </source>
</evidence>
<dbReference type="NCBIfam" id="TIGR00090">
    <property type="entry name" value="rsfS_iojap_ybeB"/>
    <property type="match status" value="1"/>
</dbReference>
<proteinExistence type="inferred from homology"/>
<dbReference type="SUPFAM" id="SSF81301">
    <property type="entry name" value="Nucleotidyltransferase"/>
    <property type="match status" value="1"/>
</dbReference>
<dbReference type="InterPro" id="IPR004394">
    <property type="entry name" value="Iojap/RsfS/C7orf30"/>
</dbReference>
<dbReference type="Proteomes" id="UP000282654">
    <property type="component" value="Unassembled WGS sequence"/>
</dbReference>
<comment type="similarity">
    <text evidence="1 2">Belongs to the Iojap/RsfS family.</text>
</comment>
<keyword evidence="2" id="KW-0963">Cytoplasm</keyword>
<gene>
    <name evidence="2" type="primary">rsfS</name>
    <name evidence="3" type="ORF">EDD75_1403</name>
</gene>
<comment type="subunit">
    <text evidence="2">Interacts with ribosomal protein uL14 (rplN).</text>
</comment>
<evidence type="ECO:0000313" key="3">
    <source>
        <dbReference type="EMBL" id="RPF47127.1"/>
    </source>
</evidence>
<keyword evidence="4" id="KW-1185">Reference proteome</keyword>
<comment type="subcellular location">
    <subcellularLocation>
        <location evidence="2">Cytoplasm</location>
    </subcellularLocation>
</comment>
<dbReference type="GO" id="GO:0042256">
    <property type="term" value="P:cytosolic ribosome assembly"/>
    <property type="evidence" value="ECO:0007669"/>
    <property type="project" value="UniProtKB-UniRule"/>
</dbReference>
<dbReference type="InterPro" id="IPR043519">
    <property type="entry name" value="NT_sf"/>
</dbReference>
<dbReference type="PANTHER" id="PTHR21043">
    <property type="entry name" value="IOJAP SUPERFAMILY ORTHOLOG"/>
    <property type="match status" value="1"/>
</dbReference>
<keyword evidence="2" id="KW-0810">Translation regulation</keyword>